<evidence type="ECO:0000313" key="4">
    <source>
        <dbReference type="EMBL" id="TLD42632.1"/>
    </source>
</evidence>
<dbReference type="InterPro" id="IPR006016">
    <property type="entry name" value="UspA"/>
</dbReference>
<dbReference type="PANTHER" id="PTHR46268">
    <property type="entry name" value="STRESS RESPONSE PROTEIN NHAX"/>
    <property type="match status" value="1"/>
</dbReference>
<sequence>MTKLKKILCPIDFSPCSTYALNYAIDLSLKDQASLYLIYVIETHINNVGDIVKQIDLSLEDQQTDNLKMRLINLIPGKTREKVYVDTFIVKGIPFVEIIKAAKDKQIDLIIMGTHGRTGLKHILIGSVAERVIQKAPCPVLSIRLPDQLFSMP</sequence>
<reference evidence="4 5" key="1">
    <citation type="submission" date="2019-04" db="EMBL/GenBank/DDBJ databases">
        <title>Genome of a novel bacterium Candidatus Jettenia ecosi reconstructed from metagenome of an anammox bioreactor.</title>
        <authorList>
            <person name="Mardanov A.V."/>
            <person name="Beletsky A.V."/>
            <person name="Ravin N.V."/>
            <person name="Botchkova E.A."/>
            <person name="Litti Y.V."/>
            <person name="Nozhevnikova A.N."/>
        </authorList>
    </citation>
    <scope>NUCLEOTIDE SEQUENCE [LARGE SCALE GENOMIC DNA]</scope>
    <source>
        <strain evidence="4">J2</strain>
    </source>
</reference>
<dbReference type="InterPro" id="IPR006015">
    <property type="entry name" value="Universal_stress_UspA"/>
</dbReference>
<proteinExistence type="inferred from homology"/>
<feature type="domain" description="UspA" evidence="3">
    <location>
        <begin position="5"/>
        <end position="144"/>
    </location>
</feature>
<dbReference type="AlphaFoldDB" id="A0A533QD77"/>
<dbReference type="InterPro" id="IPR014729">
    <property type="entry name" value="Rossmann-like_a/b/a_fold"/>
</dbReference>
<keyword evidence="2" id="KW-0963">Cytoplasm</keyword>
<name>A0A533QD77_9BACT</name>
<dbReference type="PANTHER" id="PTHR46268:SF22">
    <property type="entry name" value="SENSOR PROTEIN KDPD-RELATED"/>
    <property type="match status" value="1"/>
</dbReference>
<evidence type="ECO:0000256" key="1">
    <source>
        <dbReference type="ARBA" id="ARBA00008791"/>
    </source>
</evidence>
<evidence type="ECO:0000313" key="5">
    <source>
        <dbReference type="Proteomes" id="UP000319783"/>
    </source>
</evidence>
<dbReference type="Proteomes" id="UP000319783">
    <property type="component" value="Unassembled WGS sequence"/>
</dbReference>
<dbReference type="PIRSF" id="PIRSF006276">
    <property type="entry name" value="UspA"/>
    <property type="match status" value="1"/>
</dbReference>
<comment type="subcellular location">
    <subcellularLocation>
        <location evidence="2">Cytoplasm</location>
    </subcellularLocation>
</comment>
<comment type="similarity">
    <text evidence="1 2">Belongs to the universal stress protein A family.</text>
</comment>
<organism evidence="4 5">
    <name type="scientific">Candidatus Jettenia ecosi</name>
    <dbReference type="NCBI Taxonomy" id="2494326"/>
    <lineage>
        <taxon>Bacteria</taxon>
        <taxon>Pseudomonadati</taxon>
        <taxon>Planctomycetota</taxon>
        <taxon>Candidatus Brocadiia</taxon>
        <taxon>Candidatus Brocadiales</taxon>
        <taxon>Candidatus Brocadiaceae</taxon>
        <taxon>Candidatus Jettenia</taxon>
    </lineage>
</organism>
<evidence type="ECO:0000256" key="2">
    <source>
        <dbReference type="PIRNR" id="PIRNR006276"/>
    </source>
</evidence>
<dbReference type="SUPFAM" id="SSF52402">
    <property type="entry name" value="Adenine nucleotide alpha hydrolases-like"/>
    <property type="match status" value="1"/>
</dbReference>
<accession>A0A533QD77</accession>
<protein>
    <recommendedName>
        <fullName evidence="2">Universal stress protein</fullName>
    </recommendedName>
</protein>
<evidence type="ECO:0000259" key="3">
    <source>
        <dbReference type="Pfam" id="PF00582"/>
    </source>
</evidence>
<comment type="caution">
    <text evidence="4">The sequence shown here is derived from an EMBL/GenBank/DDBJ whole genome shotgun (WGS) entry which is preliminary data.</text>
</comment>
<dbReference type="EMBL" id="SULG01000016">
    <property type="protein sequence ID" value="TLD42632.1"/>
    <property type="molecule type" value="Genomic_DNA"/>
</dbReference>
<dbReference type="GO" id="GO:0005737">
    <property type="term" value="C:cytoplasm"/>
    <property type="evidence" value="ECO:0007669"/>
    <property type="project" value="UniProtKB-SubCell"/>
</dbReference>
<dbReference type="PRINTS" id="PR01438">
    <property type="entry name" value="UNVRSLSTRESS"/>
</dbReference>
<dbReference type="CDD" id="cd00293">
    <property type="entry name" value="USP-like"/>
    <property type="match status" value="1"/>
</dbReference>
<gene>
    <name evidence="4" type="ORF">JETT_1086</name>
</gene>
<dbReference type="Gene3D" id="3.40.50.620">
    <property type="entry name" value="HUPs"/>
    <property type="match status" value="1"/>
</dbReference>
<dbReference type="Pfam" id="PF00582">
    <property type="entry name" value="Usp"/>
    <property type="match status" value="1"/>
</dbReference>